<dbReference type="GO" id="GO:0046540">
    <property type="term" value="C:U4/U6 x U5 tri-snRNP complex"/>
    <property type="evidence" value="ECO:0007669"/>
    <property type="project" value="InterPro"/>
</dbReference>
<comment type="subcellular location">
    <subcellularLocation>
        <location evidence="1">Nucleus</location>
    </subcellularLocation>
</comment>
<dbReference type="EMBL" id="BLIY01000006">
    <property type="protein sequence ID" value="GFE53401.1"/>
    <property type="molecule type" value="Genomic_DNA"/>
</dbReference>
<dbReference type="InterPro" id="IPR005011">
    <property type="entry name" value="SNU66/SART1"/>
</dbReference>
<keyword evidence="3" id="KW-0507">mRNA processing</keyword>
<proteinExistence type="inferred from homology"/>
<dbReference type="Pfam" id="PF19252">
    <property type="entry name" value="HIND"/>
    <property type="match status" value="1"/>
</dbReference>
<feature type="region of interest" description="Disordered" evidence="6">
    <location>
        <begin position="27"/>
        <end position="61"/>
    </location>
</feature>
<name>A0A9W5T9A3_BABOV</name>
<evidence type="ECO:0000256" key="2">
    <source>
        <dbReference type="ARBA" id="ARBA00006076"/>
    </source>
</evidence>
<dbReference type="GO" id="GO:0000481">
    <property type="term" value="P:maturation of 5S rRNA"/>
    <property type="evidence" value="ECO:0007669"/>
    <property type="project" value="TreeGrafter"/>
</dbReference>
<feature type="compositionally biased region" description="Basic and acidic residues" evidence="6">
    <location>
        <begin position="52"/>
        <end position="61"/>
    </location>
</feature>
<dbReference type="PANTHER" id="PTHR14152">
    <property type="entry name" value="SQUAMOUS CELL CARCINOMA ANTIGEN RECOGNISED BY CYTOTOXIC T LYMPHOCYTES"/>
    <property type="match status" value="1"/>
</dbReference>
<evidence type="ECO:0000256" key="1">
    <source>
        <dbReference type="ARBA" id="ARBA00004123"/>
    </source>
</evidence>
<keyword evidence="8" id="KW-1185">Reference proteome</keyword>
<dbReference type="AlphaFoldDB" id="A0A9W5T9A3"/>
<dbReference type="GO" id="GO:0045292">
    <property type="term" value="P:mRNA cis splicing, via spliceosome"/>
    <property type="evidence" value="ECO:0007669"/>
    <property type="project" value="TreeGrafter"/>
</dbReference>
<reference evidence="7" key="1">
    <citation type="submission" date="2019-12" db="EMBL/GenBank/DDBJ databases">
        <title>Genome sequence of Babesia ovis.</title>
        <authorList>
            <person name="Yamagishi J."/>
            <person name="Sevinc F."/>
            <person name="Xuan X."/>
        </authorList>
    </citation>
    <scope>NUCLEOTIDE SEQUENCE</scope>
    <source>
        <strain evidence="7">Selcuk</strain>
    </source>
</reference>
<evidence type="ECO:0000313" key="7">
    <source>
        <dbReference type="EMBL" id="GFE53401.1"/>
    </source>
</evidence>
<feature type="region of interest" description="Disordered" evidence="6">
    <location>
        <begin position="196"/>
        <end position="226"/>
    </location>
</feature>
<feature type="region of interest" description="Disordered" evidence="6">
    <location>
        <begin position="78"/>
        <end position="98"/>
    </location>
</feature>
<evidence type="ECO:0000256" key="3">
    <source>
        <dbReference type="ARBA" id="ARBA00022664"/>
    </source>
</evidence>
<comment type="caution">
    <text evidence="7">The sequence shown here is derived from an EMBL/GenBank/DDBJ whole genome shotgun (WGS) entry which is preliminary data.</text>
</comment>
<dbReference type="Proteomes" id="UP001057455">
    <property type="component" value="Unassembled WGS sequence"/>
</dbReference>
<evidence type="ECO:0000313" key="8">
    <source>
        <dbReference type="Proteomes" id="UP001057455"/>
    </source>
</evidence>
<evidence type="ECO:0000256" key="6">
    <source>
        <dbReference type="SAM" id="MobiDB-lite"/>
    </source>
</evidence>
<sequence length="575" mass="62835">MEYSGGDGVVSCSIEETNALRRKLGLKPLAVGDSGSGNTGSSVDAPNNLHTADQKTDESVEARKRLIEGDGVADLLARGKGLSPSGGIGDSNEDDGGYSTLDINAWSRRMSNLHGRNRVGVLNYSDDEDETEVVPKTISKPAPKVTPKLKVLHKVDELPLESGKEVILTLADVGVLEAEAAGVAEVNFLEQPDMAKRKPNKGHLQGGAPGEYNPYEDEEEKDDLGVGGKRDILQKYDEAVEEYQGAKLVNLASKKRGFYLNLDEVNEPEKKKVHTMLTQPTEESFDFGGLQRKKNLLKKRDKPVNWNRLFGSTISNAVGNSVDEGNTNADDDAPSSQIIKRATLDMDDVEECNQLYKQLAKHRSRVLATVKEEPPAIPSSSVRTSLIDTGSLQTESSGLHLNATLELINAVKPTHDTEEKTTSQPRVNAKVTTAAENTAVSDHESDEVEYPDGGLDNDAPMTMGIAGALAYLKDKGDLIEKKKDLDGVGKDINLQYFDEYGRRMTPKEAFRQLSWRFHGKGPGLNKRERTIKRIERERQSKQNPLEGLPTMKALLTHQAESKSSHLVLSGNNNGS</sequence>
<dbReference type="Pfam" id="PF03343">
    <property type="entry name" value="SART-1"/>
    <property type="match status" value="2"/>
</dbReference>
<gene>
    <name evidence="7" type="ORF">BaOVIS_008050</name>
</gene>
<dbReference type="InterPro" id="IPR045347">
    <property type="entry name" value="HIND"/>
</dbReference>
<evidence type="ECO:0000256" key="4">
    <source>
        <dbReference type="ARBA" id="ARBA00023187"/>
    </source>
</evidence>
<accession>A0A9W5T9A3</accession>
<keyword evidence="5" id="KW-0539">Nucleus</keyword>
<dbReference type="PANTHER" id="PTHR14152:SF5">
    <property type="entry name" value="U4_U6.U5 TRI-SNRNP-ASSOCIATED PROTEIN 1"/>
    <property type="match status" value="1"/>
</dbReference>
<organism evidence="7 8">
    <name type="scientific">Babesia ovis</name>
    <dbReference type="NCBI Taxonomy" id="5869"/>
    <lineage>
        <taxon>Eukaryota</taxon>
        <taxon>Sar</taxon>
        <taxon>Alveolata</taxon>
        <taxon>Apicomplexa</taxon>
        <taxon>Aconoidasida</taxon>
        <taxon>Piroplasmida</taxon>
        <taxon>Babesiidae</taxon>
        <taxon>Babesia</taxon>
    </lineage>
</organism>
<feature type="region of interest" description="Disordered" evidence="6">
    <location>
        <begin position="532"/>
        <end position="551"/>
    </location>
</feature>
<keyword evidence="4" id="KW-0508">mRNA splicing</keyword>
<evidence type="ECO:0000256" key="5">
    <source>
        <dbReference type="ARBA" id="ARBA00023242"/>
    </source>
</evidence>
<feature type="compositionally biased region" description="Polar residues" evidence="6">
    <location>
        <begin position="39"/>
        <end position="51"/>
    </location>
</feature>
<dbReference type="OrthoDB" id="5583at2759"/>
<protein>
    <submittedName>
        <fullName evidence="7">SART-1 family protein</fullName>
    </submittedName>
</protein>
<comment type="similarity">
    <text evidence="2">Belongs to the SNU66/SART1 family.</text>
</comment>